<reference evidence="10" key="1">
    <citation type="submission" date="2017-02" db="EMBL/GenBank/DDBJ databases">
        <authorList>
            <person name="Varghese N."/>
            <person name="Submissions S."/>
        </authorList>
    </citation>
    <scope>NUCLEOTIDE SEQUENCE [LARGE SCALE GENOMIC DNA]</scope>
    <source>
        <strain evidence="10">ATCC BAA-34</strain>
    </source>
</reference>
<feature type="transmembrane region" description="Helical" evidence="7">
    <location>
        <begin position="233"/>
        <end position="252"/>
    </location>
</feature>
<accession>A0A1T4KI56</accession>
<dbReference type="PANTHER" id="PTHR43731:SF14">
    <property type="entry name" value="PRESENILIN-ASSOCIATED RHOMBOID-LIKE PROTEIN, MITOCHONDRIAL"/>
    <property type="match status" value="1"/>
</dbReference>
<dbReference type="PANTHER" id="PTHR43731">
    <property type="entry name" value="RHOMBOID PROTEASE"/>
    <property type="match status" value="1"/>
</dbReference>
<evidence type="ECO:0000256" key="3">
    <source>
        <dbReference type="ARBA" id="ARBA00022692"/>
    </source>
</evidence>
<organism evidence="9 10">
    <name type="scientific">Trichlorobacter thiogenes</name>
    <dbReference type="NCBI Taxonomy" id="115783"/>
    <lineage>
        <taxon>Bacteria</taxon>
        <taxon>Pseudomonadati</taxon>
        <taxon>Thermodesulfobacteriota</taxon>
        <taxon>Desulfuromonadia</taxon>
        <taxon>Geobacterales</taxon>
        <taxon>Geobacteraceae</taxon>
        <taxon>Trichlorobacter</taxon>
    </lineage>
</organism>
<evidence type="ECO:0000256" key="1">
    <source>
        <dbReference type="ARBA" id="ARBA00004141"/>
    </source>
</evidence>
<dbReference type="Pfam" id="PF01694">
    <property type="entry name" value="Rhomboid"/>
    <property type="match status" value="1"/>
</dbReference>
<dbReference type="Proteomes" id="UP000190102">
    <property type="component" value="Unassembled WGS sequence"/>
</dbReference>
<evidence type="ECO:0000256" key="7">
    <source>
        <dbReference type="SAM" id="Phobius"/>
    </source>
</evidence>
<keyword evidence="4" id="KW-0378">Hydrolase</keyword>
<feature type="transmembrane region" description="Helical" evidence="7">
    <location>
        <begin position="154"/>
        <end position="172"/>
    </location>
</feature>
<dbReference type="EMBL" id="FUWR01000001">
    <property type="protein sequence ID" value="SJZ42027.1"/>
    <property type="molecule type" value="Genomic_DNA"/>
</dbReference>
<name>A0A1T4KI56_9BACT</name>
<dbReference type="GO" id="GO:0004252">
    <property type="term" value="F:serine-type endopeptidase activity"/>
    <property type="evidence" value="ECO:0007669"/>
    <property type="project" value="InterPro"/>
</dbReference>
<evidence type="ECO:0000256" key="2">
    <source>
        <dbReference type="ARBA" id="ARBA00009045"/>
    </source>
</evidence>
<dbReference type="SUPFAM" id="SSF144091">
    <property type="entry name" value="Rhomboid-like"/>
    <property type="match status" value="1"/>
</dbReference>
<keyword evidence="3 7" id="KW-0812">Transmembrane</keyword>
<feature type="transmembrane region" description="Helical" evidence="7">
    <location>
        <begin position="291"/>
        <end position="308"/>
    </location>
</feature>
<dbReference type="GO" id="GO:0016020">
    <property type="term" value="C:membrane"/>
    <property type="evidence" value="ECO:0007669"/>
    <property type="project" value="UniProtKB-SubCell"/>
</dbReference>
<evidence type="ECO:0000256" key="6">
    <source>
        <dbReference type="ARBA" id="ARBA00023136"/>
    </source>
</evidence>
<dbReference type="InterPro" id="IPR035952">
    <property type="entry name" value="Rhomboid-like_sf"/>
</dbReference>
<dbReference type="Gene3D" id="1.20.1540.10">
    <property type="entry name" value="Rhomboid-like"/>
    <property type="match status" value="1"/>
</dbReference>
<dbReference type="InterPro" id="IPR050925">
    <property type="entry name" value="Rhomboid_protease_S54"/>
</dbReference>
<proteinExistence type="inferred from homology"/>
<dbReference type="STRING" id="115783.SAMN02745119_00565"/>
<comment type="similarity">
    <text evidence="2">Belongs to the peptidase S54 family.</text>
</comment>
<dbReference type="InterPro" id="IPR022764">
    <property type="entry name" value="Peptidase_S54_rhomboid_dom"/>
</dbReference>
<evidence type="ECO:0000313" key="10">
    <source>
        <dbReference type="Proteomes" id="UP000190102"/>
    </source>
</evidence>
<gene>
    <name evidence="9" type="ORF">SAMN02745119_00565</name>
</gene>
<dbReference type="GO" id="GO:0006508">
    <property type="term" value="P:proteolysis"/>
    <property type="evidence" value="ECO:0007669"/>
    <property type="project" value="UniProtKB-KW"/>
</dbReference>
<evidence type="ECO:0000256" key="5">
    <source>
        <dbReference type="ARBA" id="ARBA00022989"/>
    </source>
</evidence>
<sequence>MDAQNETVTAQWDVWLPLDPAAVGMAEQQVKPVWLLVLSAREIPYRLTPDQSEMQLLVPEEHLQAAIYELQCYETENRNWPPPSPPTRELDQSVLATLSILILLAAFHNFVRADLVMINGALPDWFSLGMVQAGSIRAGEWWRLITALTLHADLSHLLGNLAIGGLFVFLLCREWGTGLSWSLTLLAGLSGNLANACLQSAAHNSVGASTAVFGVVGMLAGVRVIRHRQHQQYRWPLPVAGAVALLVVLGSEGKNTDLGAHLFGLVSGIPLGVAVELLIGRVGPVPRLANLLLGLLSMVCVAGAWWLALS</sequence>
<comment type="subcellular location">
    <subcellularLocation>
        <location evidence="1">Membrane</location>
        <topology evidence="1">Multi-pass membrane protein</topology>
    </subcellularLocation>
</comment>
<dbReference type="AlphaFoldDB" id="A0A1T4KI56"/>
<feature type="domain" description="Peptidase S54 rhomboid" evidence="8">
    <location>
        <begin position="139"/>
        <end position="273"/>
    </location>
</feature>
<dbReference type="RefSeq" id="WP_078788848.1">
    <property type="nucleotide sequence ID" value="NZ_FUWR01000001.1"/>
</dbReference>
<evidence type="ECO:0000259" key="8">
    <source>
        <dbReference type="Pfam" id="PF01694"/>
    </source>
</evidence>
<keyword evidence="6 7" id="KW-0472">Membrane</keyword>
<protein>
    <submittedName>
        <fullName evidence="9">Membrane associated serine protease, rhomboid family</fullName>
    </submittedName>
</protein>
<evidence type="ECO:0000313" key="9">
    <source>
        <dbReference type="EMBL" id="SJZ42027.1"/>
    </source>
</evidence>
<feature type="transmembrane region" description="Helical" evidence="7">
    <location>
        <begin position="258"/>
        <end position="279"/>
    </location>
</feature>
<dbReference type="OrthoDB" id="9813074at2"/>
<evidence type="ECO:0000256" key="4">
    <source>
        <dbReference type="ARBA" id="ARBA00022801"/>
    </source>
</evidence>
<feature type="transmembrane region" description="Helical" evidence="7">
    <location>
        <begin position="208"/>
        <end position="226"/>
    </location>
</feature>
<keyword evidence="9" id="KW-0645">Protease</keyword>
<keyword evidence="10" id="KW-1185">Reference proteome</keyword>
<keyword evidence="5 7" id="KW-1133">Transmembrane helix</keyword>